<dbReference type="InterPro" id="IPR043129">
    <property type="entry name" value="ATPase_NBD"/>
</dbReference>
<dbReference type="PANTHER" id="PTHR14187">
    <property type="entry name" value="ALPHA KINASE/ELONGATION FACTOR 2 KINASE"/>
    <property type="match status" value="1"/>
</dbReference>
<dbReference type="SUPFAM" id="SSF53067">
    <property type="entry name" value="Actin-like ATPase domain"/>
    <property type="match status" value="1"/>
</dbReference>
<name>A0A0C2SVF6_AMAMK</name>
<dbReference type="EMBL" id="KN818349">
    <property type="protein sequence ID" value="KIL58029.1"/>
    <property type="molecule type" value="Genomic_DNA"/>
</dbReference>
<gene>
    <name evidence="1" type="ORF">M378DRAFT_171084</name>
</gene>
<dbReference type="CDD" id="cd10170">
    <property type="entry name" value="ASKHA_NBD_HSP70"/>
    <property type="match status" value="1"/>
</dbReference>
<protein>
    <submittedName>
        <fullName evidence="1">Uncharacterized protein</fullName>
    </submittedName>
</protein>
<sequence>MSHSLPVGRFKNSKFGSDDDIEAMARAFDKADGVKCIFSDPEIPYYIQFGSMSDMDKEFGISGGSFAVEGPQVAEFFEPAVQDIIDGVKDQCDRAKDGTPIKILLLVGGFARSEYLYRRLNDHFRTGDIVVFRPDATHLYKAVAEGAVSYYLDHYVTTRVARLSYGVMTRHLFNDKNPEHLDRESTKLTQANGKSYIPGIFDTILIKDTEVSEEMQFRHPHRFILTRGQFATWTSISTRLKCYRGRAATPPKWVDLEPGLFDDACTIQADMSHIKSSMKLQKNGTKLFYKLDLEMVIGLGLTELKAYATWQENGEEMRCVSLGGFILFYPPHRLNGDLELTRLLFTTES</sequence>
<feature type="non-terminal residue" evidence="1">
    <location>
        <position position="349"/>
    </location>
</feature>
<dbReference type="PANTHER" id="PTHR14187:SF5">
    <property type="entry name" value="HEAT SHOCK 70 KDA PROTEIN 12A"/>
    <property type="match status" value="1"/>
</dbReference>
<dbReference type="OrthoDB" id="2963168at2759"/>
<dbReference type="InParanoid" id="A0A0C2SVF6"/>
<accession>A0A0C2SVF6</accession>
<evidence type="ECO:0000313" key="1">
    <source>
        <dbReference type="EMBL" id="KIL58029.1"/>
    </source>
</evidence>
<proteinExistence type="predicted"/>
<keyword evidence="2" id="KW-1185">Reference proteome</keyword>
<dbReference type="HOGENOM" id="CLU_009958_0_0_1"/>
<dbReference type="Proteomes" id="UP000054549">
    <property type="component" value="Unassembled WGS sequence"/>
</dbReference>
<dbReference type="AlphaFoldDB" id="A0A0C2SVF6"/>
<reference evidence="1 2" key="1">
    <citation type="submission" date="2014-04" db="EMBL/GenBank/DDBJ databases">
        <title>Evolutionary Origins and Diversification of the Mycorrhizal Mutualists.</title>
        <authorList>
            <consortium name="DOE Joint Genome Institute"/>
            <consortium name="Mycorrhizal Genomics Consortium"/>
            <person name="Kohler A."/>
            <person name="Kuo A."/>
            <person name="Nagy L.G."/>
            <person name="Floudas D."/>
            <person name="Copeland A."/>
            <person name="Barry K.W."/>
            <person name="Cichocki N."/>
            <person name="Veneault-Fourrey C."/>
            <person name="LaButti K."/>
            <person name="Lindquist E.A."/>
            <person name="Lipzen A."/>
            <person name="Lundell T."/>
            <person name="Morin E."/>
            <person name="Murat C."/>
            <person name="Riley R."/>
            <person name="Ohm R."/>
            <person name="Sun H."/>
            <person name="Tunlid A."/>
            <person name="Henrissat B."/>
            <person name="Grigoriev I.V."/>
            <person name="Hibbett D.S."/>
            <person name="Martin F."/>
        </authorList>
    </citation>
    <scope>NUCLEOTIDE SEQUENCE [LARGE SCALE GENOMIC DNA]</scope>
    <source>
        <strain evidence="1 2">Koide BX008</strain>
    </source>
</reference>
<organism evidence="1 2">
    <name type="scientific">Amanita muscaria (strain Koide BX008)</name>
    <dbReference type="NCBI Taxonomy" id="946122"/>
    <lineage>
        <taxon>Eukaryota</taxon>
        <taxon>Fungi</taxon>
        <taxon>Dikarya</taxon>
        <taxon>Basidiomycota</taxon>
        <taxon>Agaricomycotina</taxon>
        <taxon>Agaricomycetes</taxon>
        <taxon>Agaricomycetidae</taxon>
        <taxon>Agaricales</taxon>
        <taxon>Pluteineae</taxon>
        <taxon>Amanitaceae</taxon>
        <taxon>Amanita</taxon>
    </lineage>
</organism>
<dbReference type="STRING" id="946122.A0A0C2SVF6"/>
<evidence type="ECO:0000313" key="2">
    <source>
        <dbReference type="Proteomes" id="UP000054549"/>
    </source>
</evidence>